<reference evidence="1 2" key="1">
    <citation type="submission" date="2014-04" db="EMBL/GenBank/DDBJ databases">
        <authorList>
            <consortium name="DOE Joint Genome Institute"/>
            <person name="Kuo A."/>
            <person name="Kohler A."/>
            <person name="Nagy L.G."/>
            <person name="Floudas D."/>
            <person name="Copeland A."/>
            <person name="Barry K.W."/>
            <person name="Cichocki N."/>
            <person name="Veneault-Fourrey C."/>
            <person name="LaButti K."/>
            <person name="Lindquist E.A."/>
            <person name="Lipzen A."/>
            <person name="Lundell T."/>
            <person name="Morin E."/>
            <person name="Murat C."/>
            <person name="Sun H."/>
            <person name="Tunlid A."/>
            <person name="Henrissat B."/>
            <person name="Grigoriev I.V."/>
            <person name="Hibbett D.S."/>
            <person name="Martin F."/>
            <person name="Nordberg H.P."/>
            <person name="Cantor M.N."/>
            <person name="Hua S.X."/>
        </authorList>
    </citation>
    <scope>NUCLEOTIDE SEQUENCE [LARGE SCALE GENOMIC DNA]</scope>
    <source>
        <strain evidence="1 2">Foug A</strain>
    </source>
</reference>
<name>A0A0C2Z6N3_9AGAM</name>
<gene>
    <name evidence="1" type="ORF">SCLCIDRAFT_72310</name>
</gene>
<accession>A0A0C2Z6N3</accession>
<keyword evidence="2" id="KW-1185">Reference proteome</keyword>
<dbReference type="OrthoDB" id="1862401at2759"/>
<feature type="non-terminal residue" evidence="1">
    <location>
        <position position="1"/>
    </location>
</feature>
<organism evidence="1 2">
    <name type="scientific">Scleroderma citrinum Foug A</name>
    <dbReference type="NCBI Taxonomy" id="1036808"/>
    <lineage>
        <taxon>Eukaryota</taxon>
        <taxon>Fungi</taxon>
        <taxon>Dikarya</taxon>
        <taxon>Basidiomycota</taxon>
        <taxon>Agaricomycotina</taxon>
        <taxon>Agaricomycetes</taxon>
        <taxon>Agaricomycetidae</taxon>
        <taxon>Boletales</taxon>
        <taxon>Sclerodermatineae</taxon>
        <taxon>Sclerodermataceae</taxon>
        <taxon>Scleroderma</taxon>
    </lineage>
</organism>
<dbReference type="EMBL" id="KN822098">
    <property type="protein sequence ID" value="KIM57648.1"/>
    <property type="molecule type" value="Genomic_DNA"/>
</dbReference>
<evidence type="ECO:0008006" key="3">
    <source>
        <dbReference type="Google" id="ProtNLM"/>
    </source>
</evidence>
<evidence type="ECO:0000313" key="1">
    <source>
        <dbReference type="EMBL" id="KIM57648.1"/>
    </source>
</evidence>
<feature type="non-terminal residue" evidence="1">
    <location>
        <position position="125"/>
    </location>
</feature>
<reference evidence="2" key="2">
    <citation type="submission" date="2015-01" db="EMBL/GenBank/DDBJ databases">
        <title>Evolutionary Origins and Diversification of the Mycorrhizal Mutualists.</title>
        <authorList>
            <consortium name="DOE Joint Genome Institute"/>
            <consortium name="Mycorrhizal Genomics Consortium"/>
            <person name="Kohler A."/>
            <person name="Kuo A."/>
            <person name="Nagy L.G."/>
            <person name="Floudas D."/>
            <person name="Copeland A."/>
            <person name="Barry K.W."/>
            <person name="Cichocki N."/>
            <person name="Veneault-Fourrey C."/>
            <person name="LaButti K."/>
            <person name="Lindquist E.A."/>
            <person name="Lipzen A."/>
            <person name="Lundell T."/>
            <person name="Morin E."/>
            <person name="Murat C."/>
            <person name="Riley R."/>
            <person name="Ohm R."/>
            <person name="Sun H."/>
            <person name="Tunlid A."/>
            <person name="Henrissat B."/>
            <person name="Grigoriev I.V."/>
            <person name="Hibbett D.S."/>
            <person name="Martin F."/>
        </authorList>
    </citation>
    <scope>NUCLEOTIDE SEQUENCE [LARGE SCALE GENOMIC DNA]</scope>
    <source>
        <strain evidence="2">Foug A</strain>
    </source>
</reference>
<dbReference type="Proteomes" id="UP000053989">
    <property type="component" value="Unassembled WGS sequence"/>
</dbReference>
<dbReference type="InterPro" id="IPR023213">
    <property type="entry name" value="CAT-like_dom_sf"/>
</dbReference>
<proteinExistence type="predicted"/>
<dbReference type="HOGENOM" id="CLU_163075_0_0_1"/>
<dbReference type="AlphaFoldDB" id="A0A0C2Z6N3"/>
<evidence type="ECO:0000313" key="2">
    <source>
        <dbReference type="Proteomes" id="UP000053989"/>
    </source>
</evidence>
<protein>
    <recommendedName>
        <fullName evidence="3">Condensation domain-containing protein</fullName>
    </recommendedName>
</protein>
<dbReference type="Gene3D" id="3.30.559.10">
    <property type="entry name" value="Chloramphenicol acetyltransferase-like domain"/>
    <property type="match status" value="1"/>
</dbReference>
<dbReference type="InParanoid" id="A0A0C2Z6N3"/>
<sequence length="125" mass="14327">SQIELTNTPVPLSVSHVEEKSSSTFLQEDWVIQKTLAFLAFPQRTHASLINGTEPLLRCKLTFFLEETCISISWHHTLGDATVHFRFIHTLSQFYQNKAPEFPTPTFRKHVLPPPSEAIATEYYP</sequence>